<reference evidence="2" key="1">
    <citation type="journal article" date="2016" name="Insect Biochem. Mol. Biol.">
        <title>Multifaceted biological insights from a draft genome sequence of the tobacco hornworm moth, Manduca sexta.</title>
        <authorList>
            <person name="Kanost M.R."/>
            <person name="Arrese E.L."/>
            <person name="Cao X."/>
            <person name="Chen Y.R."/>
            <person name="Chellapilla S."/>
            <person name="Goldsmith M.R."/>
            <person name="Grosse-Wilde E."/>
            <person name="Heckel D.G."/>
            <person name="Herndon N."/>
            <person name="Jiang H."/>
            <person name="Papanicolaou A."/>
            <person name="Qu J."/>
            <person name="Soulages J.L."/>
            <person name="Vogel H."/>
            <person name="Walters J."/>
            <person name="Waterhouse R.M."/>
            <person name="Ahn S.J."/>
            <person name="Almeida F.C."/>
            <person name="An C."/>
            <person name="Aqrawi P."/>
            <person name="Bretschneider A."/>
            <person name="Bryant W.B."/>
            <person name="Bucks S."/>
            <person name="Chao H."/>
            <person name="Chevignon G."/>
            <person name="Christen J.M."/>
            <person name="Clarke D.F."/>
            <person name="Dittmer N.T."/>
            <person name="Ferguson L.C.F."/>
            <person name="Garavelou S."/>
            <person name="Gordon K.H.J."/>
            <person name="Gunaratna R.T."/>
            <person name="Han Y."/>
            <person name="Hauser F."/>
            <person name="He Y."/>
            <person name="Heidel-Fischer H."/>
            <person name="Hirsh A."/>
            <person name="Hu Y."/>
            <person name="Jiang H."/>
            <person name="Kalra D."/>
            <person name="Klinner C."/>
            <person name="Konig C."/>
            <person name="Kovar C."/>
            <person name="Kroll A.R."/>
            <person name="Kuwar S.S."/>
            <person name="Lee S.L."/>
            <person name="Lehman R."/>
            <person name="Li K."/>
            <person name="Li Z."/>
            <person name="Liang H."/>
            <person name="Lovelace S."/>
            <person name="Lu Z."/>
            <person name="Mansfield J.H."/>
            <person name="McCulloch K.J."/>
            <person name="Mathew T."/>
            <person name="Morton B."/>
            <person name="Muzny D.M."/>
            <person name="Neunemann D."/>
            <person name="Ongeri F."/>
            <person name="Pauchet Y."/>
            <person name="Pu L.L."/>
            <person name="Pyrousis I."/>
            <person name="Rao X.J."/>
            <person name="Redding A."/>
            <person name="Roesel C."/>
            <person name="Sanchez-Gracia A."/>
            <person name="Schaack S."/>
            <person name="Shukla A."/>
            <person name="Tetreau G."/>
            <person name="Wang Y."/>
            <person name="Xiong G.H."/>
            <person name="Traut W."/>
            <person name="Walsh T.K."/>
            <person name="Worley K.C."/>
            <person name="Wu D."/>
            <person name="Wu W."/>
            <person name="Wu Y.Q."/>
            <person name="Zhang X."/>
            <person name="Zou Z."/>
            <person name="Zucker H."/>
            <person name="Briscoe A.D."/>
            <person name="Burmester T."/>
            <person name="Clem R.J."/>
            <person name="Feyereisen R."/>
            <person name="Grimmelikhuijzen C.J.P."/>
            <person name="Hamodrakas S.J."/>
            <person name="Hansson B.S."/>
            <person name="Huguet E."/>
            <person name="Jermiin L.S."/>
            <person name="Lan Q."/>
            <person name="Lehman H.K."/>
            <person name="Lorenzen M."/>
            <person name="Merzendorfer H."/>
            <person name="Michalopoulos I."/>
            <person name="Morton D.B."/>
            <person name="Muthukrishnan S."/>
            <person name="Oakeshott J.G."/>
            <person name="Palmer W."/>
            <person name="Park Y."/>
            <person name="Passarelli A.L."/>
            <person name="Rozas J."/>
            <person name="Schwartz L.M."/>
            <person name="Smith W."/>
            <person name="Southgate A."/>
            <person name="Vilcinskas A."/>
            <person name="Vogt R."/>
            <person name="Wang P."/>
            <person name="Werren J."/>
            <person name="Yu X.Q."/>
            <person name="Zhou J.J."/>
            <person name="Brown S.J."/>
            <person name="Scherer S.E."/>
            <person name="Richards S."/>
            <person name="Blissard G.W."/>
        </authorList>
    </citation>
    <scope>NUCLEOTIDE SEQUENCE</scope>
</reference>
<gene>
    <name evidence="2" type="ORF">O3G_MSEX007321</name>
</gene>
<sequence length="242" mass="28373">MFRLVLLAVCPFGVMAYMFELNPTNNLWERNDQLLITLDFIYERLAGPITNDGCNSHRRSFSIMARSIIQYVRKTDITTKRVLKKIKKQLNQPADVIAADVRRDLNMIRAIIDQPMNDIKKYCQPNTTSVECEEKLLYNTAVQSLKCPFYINHFKLREDLENLLLAEDFQNLLEEAMSTSVEGNDKNALNFFVQSVLNRKNVLEKMRMLYKKHKHDVFPCMYTGMFKDWQKRICSNLDVLSL</sequence>
<dbReference type="Proteomes" id="UP000791440">
    <property type="component" value="Unassembled WGS sequence"/>
</dbReference>
<dbReference type="AlphaFoldDB" id="A0A922CMU3"/>
<accession>A0A922CMU3</accession>
<proteinExistence type="predicted"/>
<organism evidence="2 3">
    <name type="scientific">Manduca sexta</name>
    <name type="common">Tobacco hawkmoth</name>
    <name type="synonym">Tobacco hornworm</name>
    <dbReference type="NCBI Taxonomy" id="7130"/>
    <lineage>
        <taxon>Eukaryota</taxon>
        <taxon>Metazoa</taxon>
        <taxon>Ecdysozoa</taxon>
        <taxon>Arthropoda</taxon>
        <taxon>Hexapoda</taxon>
        <taxon>Insecta</taxon>
        <taxon>Pterygota</taxon>
        <taxon>Neoptera</taxon>
        <taxon>Endopterygota</taxon>
        <taxon>Lepidoptera</taxon>
        <taxon>Glossata</taxon>
        <taxon>Ditrysia</taxon>
        <taxon>Bombycoidea</taxon>
        <taxon>Sphingidae</taxon>
        <taxon>Sphinginae</taxon>
        <taxon>Sphingini</taxon>
        <taxon>Manduca</taxon>
    </lineage>
</organism>
<evidence type="ECO:0000256" key="1">
    <source>
        <dbReference type="SAM" id="SignalP"/>
    </source>
</evidence>
<reference evidence="2" key="2">
    <citation type="submission" date="2020-12" db="EMBL/GenBank/DDBJ databases">
        <authorList>
            <person name="Kanost M."/>
        </authorList>
    </citation>
    <scope>NUCLEOTIDE SEQUENCE</scope>
</reference>
<feature type="signal peptide" evidence="1">
    <location>
        <begin position="1"/>
        <end position="16"/>
    </location>
</feature>
<dbReference type="EMBL" id="JH668413">
    <property type="protein sequence ID" value="KAG6451746.1"/>
    <property type="molecule type" value="Genomic_DNA"/>
</dbReference>
<keyword evidence="3" id="KW-1185">Reference proteome</keyword>
<evidence type="ECO:0000313" key="2">
    <source>
        <dbReference type="EMBL" id="KAG6451746.1"/>
    </source>
</evidence>
<keyword evidence="1" id="KW-0732">Signal</keyword>
<evidence type="ECO:0000313" key="3">
    <source>
        <dbReference type="Proteomes" id="UP000791440"/>
    </source>
</evidence>
<comment type="caution">
    <text evidence="2">The sequence shown here is derived from an EMBL/GenBank/DDBJ whole genome shotgun (WGS) entry which is preliminary data.</text>
</comment>
<name>A0A922CMU3_MANSE</name>
<protein>
    <submittedName>
        <fullName evidence="2">Uncharacterized protein</fullName>
    </submittedName>
</protein>
<feature type="chain" id="PRO_5036907051" evidence="1">
    <location>
        <begin position="17"/>
        <end position="242"/>
    </location>
</feature>